<dbReference type="InterPro" id="IPR029046">
    <property type="entry name" value="LolA/LolB/LppX"/>
</dbReference>
<dbReference type="EMBL" id="CP094298">
    <property type="protein sequence ID" value="UNZ04874.1"/>
    <property type="molecule type" value="Genomic_DNA"/>
</dbReference>
<name>A0ABY3Z433_STRRM</name>
<organism evidence="2 3">
    <name type="scientific">Streptomyces rimosus subsp. rimosus</name>
    <dbReference type="NCBI Taxonomy" id="132474"/>
    <lineage>
        <taxon>Bacteria</taxon>
        <taxon>Bacillati</taxon>
        <taxon>Actinomycetota</taxon>
        <taxon>Actinomycetes</taxon>
        <taxon>Kitasatosporales</taxon>
        <taxon>Streptomycetaceae</taxon>
        <taxon>Streptomyces</taxon>
    </lineage>
</organism>
<evidence type="ECO:0008006" key="4">
    <source>
        <dbReference type="Google" id="ProtNLM"/>
    </source>
</evidence>
<reference evidence="2 3" key="1">
    <citation type="submission" date="2022-03" db="EMBL/GenBank/DDBJ databases">
        <title>Complete genome of Streptomyces rimosus ssp. rimosus R7 (=ATCC 10970).</title>
        <authorList>
            <person name="Beganovic S."/>
            <person name="Ruckert C."/>
            <person name="Busche T."/>
            <person name="Kalinowski J."/>
            <person name="Wittmann C."/>
        </authorList>
    </citation>
    <scope>NUCLEOTIDE SEQUENCE [LARGE SCALE GENOMIC DNA]</scope>
    <source>
        <strain evidence="2 3">R7</strain>
    </source>
</reference>
<dbReference type="Gene3D" id="2.50.20.20">
    <property type="match status" value="1"/>
</dbReference>
<evidence type="ECO:0000313" key="3">
    <source>
        <dbReference type="Proteomes" id="UP000829494"/>
    </source>
</evidence>
<keyword evidence="3" id="KW-1185">Reference proteome</keyword>
<evidence type="ECO:0000256" key="1">
    <source>
        <dbReference type="SAM" id="MobiDB-lite"/>
    </source>
</evidence>
<feature type="region of interest" description="Disordered" evidence="1">
    <location>
        <begin position="261"/>
        <end position="285"/>
    </location>
</feature>
<sequence length="285" mass="29704">MRTARITAAAAAGVVMLAGLTACGGKDGGNKAGGDGAGGSPVQAAAAALRTASEKTGSEKSAKVESTTKQGGTTQSMKGGMDWSQGMRMNVETTGQGGLGGNKPMQGLYTPEAMYLKLGLGGKPWMKYDYDAMAKKSPVFALLKDQMQNNNPSRSVGLLLATGKAKKVGTEDVRGVKATHYTATFDVAELTRMQASKDFSEKDMKSMEAALKQNGTKDETIDLWIGPDDLLVKKTEKMQNKQGGYESTVFYSDYGTKVSVEEPPASQVNDAAKLSSGAMGGGLAG</sequence>
<feature type="region of interest" description="Disordered" evidence="1">
    <location>
        <begin position="51"/>
        <end position="83"/>
    </location>
</feature>
<dbReference type="RefSeq" id="WP_004571804.1">
    <property type="nucleotide sequence ID" value="NZ_CP043497.1"/>
</dbReference>
<dbReference type="Proteomes" id="UP000829494">
    <property type="component" value="Chromosome"/>
</dbReference>
<feature type="compositionally biased region" description="Polar residues" evidence="1">
    <location>
        <begin position="64"/>
        <end position="77"/>
    </location>
</feature>
<dbReference type="SUPFAM" id="SSF89392">
    <property type="entry name" value="Prokaryotic lipoproteins and lipoprotein localization factors"/>
    <property type="match status" value="1"/>
</dbReference>
<proteinExistence type="predicted"/>
<dbReference type="GeneID" id="66856016"/>
<protein>
    <recommendedName>
        <fullName evidence="4">Lipoprotein</fullName>
    </recommendedName>
</protein>
<evidence type="ECO:0000313" key="2">
    <source>
        <dbReference type="EMBL" id="UNZ04874.1"/>
    </source>
</evidence>
<dbReference type="PROSITE" id="PS51257">
    <property type="entry name" value="PROKAR_LIPOPROTEIN"/>
    <property type="match status" value="1"/>
</dbReference>
<gene>
    <name evidence="2" type="ORF">SRIMR7_22240</name>
</gene>
<feature type="compositionally biased region" description="Basic and acidic residues" evidence="1">
    <location>
        <begin position="52"/>
        <end position="63"/>
    </location>
</feature>
<accession>A0ABY3Z433</accession>